<feature type="compositionally biased region" description="Basic and acidic residues" evidence="1">
    <location>
        <begin position="60"/>
        <end position="78"/>
    </location>
</feature>
<keyword evidence="3" id="KW-1185">Reference proteome</keyword>
<protein>
    <submittedName>
        <fullName evidence="2">Uncharacterized protein</fullName>
    </submittedName>
</protein>
<dbReference type="EMBL" id="PGGS01001163">
    <property type="protein sequence ID" value="PNH00803.1"/>
    <property type="molecule type" value="Genomic_DNA"/>
</dbReference>
<evidence type="ECO:0000313" key="2">
    <source>
        <dbReference type="EMBL" id="PNH00803.1"/>
    </source>
</evidence>
<proteinExistence type="predicted"/>
<reference evidence="2 3" key="1">
    <citation type="journal article" date="2017" name="Mol. Biol. Evol.">
        <title>The 4-celled Tetrabaena socialis nuclear genome reveals the essential components for genetic control of cell number at the origin of multicellularity in the volvocine lineage.</title>
        <authorList>
            <person name="Featherston J."/>
            <person name="Arakaki Y."/>
            <person name="Hanschen E.R."/>
            <person name="Ferris P.J."/>
            <person name="Michod R.E."/>
            <person name="Olson B.J.S.C."/>
            <person name="Nozaki H."/>
            <person name="Durand P.M."/>
        </authorList>
    </citation>
    <scope>NUCLEOTIDE SEQUENCE [LARGE SCALE GENOMIC DNA]</scope>
    <source>
        <strain evidence="2 3">NIES-571</strain>
    </source>
</reference>
<organism evidence="2 3">
    <name type="scientific">Tetrabaena socialis</name>
    <dbReference type="NCBI Taxonomy" id="47790"/>
    <lineage>
        <taxon>Eukaryota</taxon>
        <taxon>Viridiplantae</taxon>
        <taxon>Chlorophyta</taxon>
        <taxon>core chlorophytes</taxon>
        <taxon>Chlorophyceae</taxon>
        <taxon>CS clade</taxon>
        <taxon>Chlamydomonadales</taxon>
        <taxon>Tetrabaenaceae</taxon>
        <taxon>Tetrabaena</taxon>
    </lineage>
</organism>
<evidence type="ECO:0000256" key="1">
    <source>
        <dbReference type="SAM" id="MobiDB-lite"/>
    </source>
</evidence>
<gene>
    <name evidence="2" type="ORF">TSOC_013361</name>
</gene>
<dbReference type="AlphaFoldDB" id="A0A2J7ZKL6"/>
<comment type="caution">
    <text evidence="2">The sequence shown here is derived from an EMBL/GenBank/DDBJ whole genome shotgun (WGS) entry which is preliminary data.</text>
</comment>
<dbReference type="Proteomes" id="UP000236333">
    <property type="component" value="Unassembled WGS sequence"/>
</dbReference>
<name>A0A2J7ZKL6_9CHLO</name>
<feature type="compositionally biased region" description="Low complexity" evidence="1">
    <location>
        <begin position="41"/>
        <end position="52"/>
    </location>
</feature>
<evidence type="ECO:0000313" key="3">
    <source>
        <dbReference type="Proteomes" id="UP000236333"/>
    </source>
</evidence>
<feature type="region of interest" description="Disordered" evidence="1">
    <location>
        <begin position="1"/>
        <end position="78"/>
    </location>
</feature>
<accession>A0A2J7ZKL6</accession>
<sequence>MVSDGEPAPRSNPLGSTTSEKGGCRSAQQYRTAPHPQNTFSPASASASLSAARLTQPGWEQDKKKPEAAPEKNKLWPW</sequence>
<feature type="compositionally biased region" description="Polar residues" evidence="1">
    <location>
        <begin position="13"/>
        <end position="40"/>
    </location>
</feature>